<keyword evidence="9" id="KW-1185">Reference proteome</keyword>
<keyword evidence="5" id="KW-0539">Nucleus</keyword>
<protein>
    <recommendedName>
        <fullName evidence="7">BZIP domain-containing protein</fullName>
    </recommendedName>
</protein>
<dbReference type="AlphaFoldDB" id="A0AAN9WYP0"/>
<dbReference type="FunFam" id="1.20.5.170:FF:000020">
    <property type="entry name" value="BZIP transcription factor"/>
    <property type="match status" value="1"/>
</dbReference>
<dbReference type="GO" id="GO:0046982">
    <property type="term" value="F:protein heterodimerization activity"/>
    <property type="evidence" value="ECO:0007669"/>
    <property type="project" value="UniProtKB-ARBA"/>
</dbReference>
<evidence type="ECO:0000256" key="1">
    <source>
        <dbReference type="ARBA" id="ARBA00004123"/>
    </source>
</evidence>
<organism evidence="8 9">
    <name type="scientific">Psophocarpus tetragonolobus</name>
    <name type="common">Winged bean</name>
    <name type="synonym">Dolichos tetragonolobus</name>
    <dbReference type="NCBI Taxonomy" id="3891"/>
    <lineage>
        <taxon>Eukaryota</taxon>
        <taxon>Viridiplantae</taxon>
        <taxon>Streptophyta</taxon>
        <taxon>Embryophyta</taxon>
        <taxon>Tracheophyta</taxon>
        <taxon>Spermatophyta</taxon>
        <taxon>Magnoliopsida</taxon>
        <taxon>eudicotyledons</taxon>
        <taxon>Gunneridae</taxon>
        <taxon>Pentapetalae</taxon>
        <taxon>rosids</taxon>
        <taxon>fabids</taxon>
        <taxon>Fabales</taxon>
        <taxon>Fabaceae</taxon>
        <taxon>Papilionoideae</taxon>
        <taxon>50 kb inversion clade</taxon>
        <taxon>NPAAA clade</taxon>
        <taxon>indigoferoid/millettioid clade</taxon>
        <taxon>Phaseoleae</taxon>
        <taxon>Psophocarpus</taxon>
    </lineage>
</organism>
<dbReference type="PANTHER" id="PTHR45764:SF38">
    <property type="entry name" value="BZIP TRANSCRIPTION FACTOR 44"/>
    <property type="match status" value="1"/>
</dbReference>
<dbReference type="InterPro" id="IPR004827">
    <property type="entry name" value="bZIP"/>
</dbReference>
<feature type="domain" description="BZIP" evidence="7">
    <location>
        <begin position="29"/>
        <end position="92"/>
    </location>
</feature>
<accession>A0AAN9WYP0</accession>
<gene>
    <name evidence="8" type="ORF">VNO78_28672</name>
</gene>
<evidence type="ECO:0000256" key="3">
    <source>
        <dbReference type="ARBA" id="ARBA00023125"/>
    </source>
</evidence>
<evidence type="ECO:0000259" key="7">
    <source>
        <dbReference type="PROSITE" id="PS50217"/>
    </source>
</evidence>
<evidence type="ECO:0000256" key="4">
    <source>
        <dbReference type="ARBA" id="ARBA00023163"/>
    </source>
</evidence>
<evidence type="ECO:0000256" key="6">
    <source>
        <dbReference type="SAM" id="MobiDB-lite"/>
    </source>
</evidence>
<feature type="region of interest" description="Disordered" evidence="6">
    <location>
        <begin position="193"/>
        <end position="225"/>
    </location>
</feature>
<dbReference type="PROSITE" id="PS50217">
    <property type="entry name" value="BZIP"/>
    <property type="match status" value="1"/>
</dbReference>
<dbReference type="GO" id="GO:0005634">
    <property type="term" value="C:nucleus"/>
    <property type="evidence" value="ECO:0007669"/>
    <property type="project" value="UniProtKB-SubCell"/>
</dbReference>
<dbReference type="GO" id="GO:0000976">
    <property type="term" value="F:transcription cis-regulatory region binding"/>
    <property type="evidence" value="ECO:0007669"/>
    <property type="project" value="TreeGrafter"/>
</dbReference>
<evidence type="ECO:0000313" key="8">
    <source>
        <dbReference type="EMBL" id="KAK7383007.1"/>
    </source>
</evidence>
<dbReference type="InterPro" id="IPR045314">
    <property type="entry name" value="bZIP_plant_GBF1"/>
</dbReference>
<dbReference type="Proteomes" id="UP001386955">
    <property type="component" value="Unassembled WGS sequence"/>
</dbReference>
<evidence type="ECO:0000256" key="5">
    <source>
        <dbReference type="ARBA" id="ARBA00023242"/>
    </source>
</evidence>
<proteinExistence type="predicted"/>
<dbReference type="GO" id="GO:0003700">
    <property type="term" value="F:DNA-binding transcription factor activity"/>
    <property type="evidence" value="ECO:0007669"/>
    <property type="project" value="InterPro"/>
</dbReference>
<dbReference type="Gene3D" id="1.20.5.170">
    <property type="match status" value="1"/>
</dbReference>
<evidence type="ECO:0000256" key="2">
    <source>
        <dbReference type="ARBA" id="ARBA00023015"/>
    </source>
</evidence>
<feature type="region of interest" description="Disordered" evidence="6">
    <location>
        <begin position="1"/>
        <end position="53"/>
    </location>
</feature>
<feature type="compositionally biased region" description="Polar residues" evidence="6">
    <location>
        <begin position="13"/>
        <end position="23"/>
    </location>
</feature>
<dbReference type="GO" id="GO:0045893">
    <property type="term" value="P:positive regulation of DNA-templated transcription"/>
    <property type="evidence" value="ECO:0007669"/>
    <property type="project" value="TreeGrafter"/>
</dbReference>
<dbReference type="PROSITE" id="PS00036">
    <property type="entry name" value="BZIP_BASIC"/>
    <property type="match status" value="1"/>
</dbReference>
<feature type="compositionally biased region" description="Basic and acidic residues" evidence="6">
    <location>
        <begin position="198"/>
        <end position="218"/>
    </location>
</feature>
<keyword evidence="4" id="KW-0804">Transcription</keyword>
<dbReference type="Pfam" id="PF00170">
    <property type="entry name" value="bZIP_1"/>
    <property type="match status" value="1"/>
</dbReference>
<name>A0AAN9WYP0_PSOTE</name>
<keyword evidence="2" id="KW-0805">Transcription regulation</keyword>
<evidence type="ECO:0000313" key="9">
    <source>
        <dbReference type="Proteomes" id="UP001386955"/>
    </source>
</evidence>
<comment type="caution">
    <text evidence="8">The sequence shown here is derived from an EMBL/GenBank/DDBJ whole genome shotgun (WGS) entry which is preliminary data.</text>
</comment>
<dbReference type="SUPFAM" id="SSF57959">
    <property type="entry name" value="Leucine zipper domain"/>
    <property type="match status" value="1"/>
</dbReference>
<dbReference type="CDD" id="cd14702">
    <property type="entry name" value="bZIP_plant_GBF1"/>
    <property type="match status" value="1"/>
</dbReference>
<feature type="compositionally biased region" description="Low complexity" evidence="6">
    <location>
        <begin position="1"/>
        <end position="12"/>
    </location>
</feature>
<dbReference type="InterPro" id="IPR046347">
    <property type="entry name" value="bZIP_sf"/>
</dbReference>
<sequence length="225" mass="25901">MASSSGTSSVSTKFTQSSGSHQDLQLLMEQRKNKRKQSNRDSARRSRMRKQQHLDDLIAQVERLKRENSLILTNVNITTQQYLNVEAQNSILRARKTELAQSLKSLNHIINSTTTIGVYQSDCYISSAVNHHHHNNNNNNNHNSFMNPMHMAYLNQPMIVATADNMFEWSGHQSGMLLVTVQCFGKMDVGASVTGKKRREERWKEEKVKRETEVAEERKKKKKMQ</sequence>
<dbReference type="PANTHER" id="PTHR45764">
    <property type="entry name" value="BZIP TRANSCRIPTION FACTOR 44"/>
    <property type="match status" value="1"/>
</dbReference>
<reference evidence="8 9" key="1">
    <citation type="submission" date="2024-01" db="EMBL/GenBank/DDBJ databases">
        <title>The genomes of 5 underutilized Papilionoideae crops provide insights into root nodulation and disease resistanc.</title>
        <authorList>
            <person name="Jiang F."/>
        </authorList>
    </citation>
    <scope>NUCLEOTIDE SEQUENCE [LARGE SCALE GENOMIC DNA]</scope>
    <source>
        <strain evidence="8">DUOXIRENSHENG_FW03</strain>
        <tissue evidence="8">Leaves</tissue>
    </source>
</reference>
<dbReference type="SMART" id="SM00338">
    <property type="entry name" value="BRLZ"/>
    <property type="match status" value="1"/>
</dbReference>
<comment type="subcellular location">
    <subcellularLocation>
        <location evidence="1">Nucleus</location>
    </subcellularLocation>
</comment>
<keyword evidence="3" id="KW-0238">DNA-binding</keyword>
<dbReference type="EMBL" id="JAYMYS010000008">
    <property type="protein sequence ID" value="KAK7383007.1"/>
    <property type="molecule type" value="Genomic_DNA"/>
</dbReference>